<sequence length="60" mass="6462">MATTDAAVTDSAMTELVHQQPARRGLLPAEHYPDSGYPSTDMIVGSWRTFGIIPGHPRPG</sequence>
<keyword evidence="3" id="KW-1185">Reference proteome</keyword>
<gene>
    <name evidence="2" type="ORF">FDG2_0523</name>
</gene>
<dbReference type="AlphaFoldDB" id="A0A1C3NTS9"/>
<name>A0A1C3NTS9_9ACTN</name>
<evidence type="ECO:0000256" key="1">
    <source>
        <dbReference type="SAM" id="MobiDB-lite"/>
    </source>
</evidence>
<feature type="region of interest" description="Disordered" evidence="1">
    <location>
        <begin position="1"/>
        <end position="35"/>
    </location>
</feature>
<evidence type="ECO:0000313" key="2">
    <source>
        <dbReference type="EMBL" id="SBW18109.1"/>
    </source>
</evidence>
<evidence type="ECO:0000313" key="3">
    <source>
        <dbReference type="Proteomes" id="UP000199013"/>
    </source>
</evidence>
<proteinExistence type="predicted"/>
<accession>A0A1C3NTS9</accession>
<dbReference type="Proteomes" id="UP000199013">
    <property type="component" value="Unassembled WGS sequence"/>
</dbReference>
<organism evidence="2 3">
    <name type="scientific">Candidatus Protofrankia californiensis</name>
    <dbReference type="NCBI Taxonomy" id="1839754"/>
    <lineage>
        <taxon>Bacteria</taxon>
        <taxon>Bacillati</taxon>
        <taxon>Actinomycetota</taxon>
        <taxon>Actinomycetes</taxon>
        <taxon>Frankiales</taxon>
        <taxon>Frankiaceae</taxon>
        <taxon>Protofrankia</taxon>
    </lineage>
</organism>
<reference evidence="3" key="1">
    <citation type="submission" date="2016-02" db="EMBL/GenBank/DDBJ databases">
        <authorList>
            <person name="Wibberg D."/>
        </authorList>
    </citation>
    <scope>NUCLEOTIDE SEQUENCE [LARGE SCALE GENOMIC DNA]</scope>
</reference>
<dbReference type="EMBL" id="FLUV01000208">
    <property type="protein sequence ID" value="SBW18109.1"/>
    <property type="molecule type" value="Genomic_DNA"/>
</dbReference>
<protein>
    <submittedName>
        <fullName evidence="2">Uncharacterized protein</fullName>
    </submittedName>
</protein>